<proteinExistence type="inferred from homology"/>
<dbReference type="PANTHER" id="PTHR30026:SF20">
    <property type="entry name" value="OUTER MEMBRANE PROTEIN TOLC"/>
    <property type="match status" value="1"/>
</dbReference>
<evidence type="ECO:0000313" key="11">
    <source>
        <dbReference type="Proteomes" id="UP000315995"/>
    </source>
</evidence>
<evidence type="ECO:0000256" key="8">
    <source>
        <dbReference type="SAM" id="Coils"/>
    </source>
</evidence>
<gene>
    <name evidence="10" type="ORF">FIV42_13990</name>
</gene>
<dbReference type="RefSeq" id="WP_141198292.1">
    <property type="nucleotide sequence ID" value="NZ_CP041186.1"/>
</dbReference>
<dbReference type="Proteomes" id="UP000315995">
    <property type="component" value="Chromosome"/>
</dbReference>
<dbReference type="GO" id="GO:0009279">
    <property type="term" value="C:cell outer membrane"/>
    <property type="evidence" value="ECO:0007669"/>
    <property type="project" value="UniProtKB-SubCell"/>
</dbReference>
<dbReference type="InterPro" id="IPR003423">
    <property type="entry name" value="OMP_efflux"/>
</dbReference>
<accession>A0A4Y6PU06</accession>
<evidence type="ECO:0000256" key="3">
    <source>
        <dbReference type="ARBA" id="ARBA00022448"/>
    </source>
</evidence>
<comment type="similarity">
    <text evidence="2">Belongs to the outer membrane factor (OMF) (TC 1.B.17) family.</text>
</comment>
<evidence type="ECO:0000256" key="4">
    <source>
        <dbReference type="ARBA" id="ARBA00022452"/>
    </source>
</evidence>
<protein>
    <submittedName>
        <fullName evidence="10">TolC family protein</fullName>
    </submittedName>
</protein>
<sequence length="436" mass="48216">MKKYSLQRCTTSTVCALAAALLASGTAWAQEQAAPQELGLDTVLVEVAEENEVWEITEARVEQARAARREAWAALLPSIALSASGTRYGEEIDFGGRQVRPQYDWAASGRASIAIFDGTRYPLLERSGELLEATQALSKWQRSTLLFEARQSFYLLAAAQNSVDIAQRTLELRQAQLERAQALLDAKIAVKLDVERARTQMLEAKQALLEARALRGNADDALGALLAREPGASVRARVDDAALPTPPEAAPLERIDERPDFKAVKNQIRAVELSEEAIWWSFLPLVELRADARTGPESAFSNPDGFTWSMTLSATWLLYDGGARYAQLDALEAQVKEETLQYQSDLRQARVGVRQALRDWKTADAAVAVARQQVEAASQAYETAQQRFEQGLDTNIDVIQASETLFRAETTLNRRIFDARVAAAEYRYLVGLLGVE</sequence>
<dbReference type="SUPFAM" id="SSF56954">
    <property type="entry name" value="Outer membrane efflux proteins (OEP)"/>
    <property type="match status" value="1"/>
</dbReference>
<evidence type="ECO:0000256" key="7">
    <source>
        <dbReference type="ARBA" id="ARBA00023237"/>
    </source>
</evidence>
<dbReference type="Pfam" id="PF02321">
    <property type="entry name" value="OEP"/>
    <property type="match status" value="2"/>
</dbReference>
<keyword evidence="4" id="KW-1134">Transmembrane beta strand</keyword>
<dbReference type="InterPro" id="IPR051906">
    <property type="entry name" value="TolC-like"/>
</dbReference>
<keyword evidence="3" id="KW-0813">Transport</keyword>
<dbReference type="PANTHER" id="PTHR30026">
    <property type="entry name" value="OUTER MEMBRANE PROTEIN TOLC"/>
    <property type="match status" value="1"/>
</dbReference>
<evidence type="ECO:0000256" key="6">
    <source>
        <dbReference type="ARBA" id="ARBA00023136"/>
    </source>
</evidence>
<name>A0A4Y6PU06_PERCE</name>
<keyword evidence="9" id="KW-0732">Signal</keyword>
<dbReference type="EMBL" id="CP041186">
    <property type="protein sequence ID" value="QDG51812.1"/>
    <property type="molecule type" value="Genomic_DNA"/>
</dbReference>
<feature type="chain" id="PRO_5030106436" evidence="9">
    <location>
        <begin position="30"/>
        <end position="436"/>
    </location>
</feature>
<evidence type="ECO:0000256" key="1">
    <source>
        <dbReference type="ARBA" id="ARBA00004442"/>
    </source>
</evidence>
<keyword evidence="8" id="KW-0175">Coiled coil</keyword>
<dbReference type="OrthoDB" id="13803at2"/>
<keyword evidence="11" id="KW-1185">Reference proteome</keyword>
<evidence type="ECO:0000313" key="10">
    <source>
        <dbReference type="EMBL" id="QDG51812.1"/>
    </source>
</evidence>
<keyword evidence="5" id="KW-0812">Transmembrane</keyword>
<dbReference type="GO" id="GO:1990281">
    <property type="term" value="C:efflux pump complex"/>
    <property type="evidence" value="ECO:0007669"/>
    <property type="project" value="TreeGrafter"/>
</dbReference>
<keyword evidence="6" id="KW-0472">Membrane</keyword>
<evidence type="ECO:0000256" key="9">
    <source>
        <dbReference type="SAM" id="SignalP"/>
    </source>
</evidence>
<organism evidence="10 11">
    <name type="scientific">Persicimonas caeni</name>
    <dbReference type="NCBI Taxonomy" id="2292766"/>
    <lineage>
        <taxon>Bacteria</taxon>
        <taxon>Deltaproteobacteria</taxon>
        <taxon>Bradymonadales</taxon>
        <taxon>Bradymonadaceae</taxon>
        <taxon>Persicimonas</taxon>
    </lineage>
</organism>
<reference evidence="10 11" key="1">
    <citation type="submission" date="2019-06" db="EMBL/GenBank/DDBJ databases">
        <title>Persicimonas caeni gen. nov., sp. nov., a predatory bacterium isolated from solar saltern.</title>
        <authorList>
            <person name="Wang S."/>
        </authorList>
    </citation>
    <scope>NUCLEOTIDE SEQUENCE [LARGE SCALE GENOMIC DNA]</scope>
    <source>
        <strain evidence="10 11">YN101</strain>
    </source>
</reference>
<evidence type="ECO:0000256" key="5">
    <source>
        <dbReference type="ARBA" id="ARBA00022692"/>
    </source>
</evidence>
<comment type="subcellular location">
    <subcellularLocation>
        <location evidence="1">Cell outer membrane</location>
    </subcellularLocation>
</comment>
<dbReference type="Gene3D" id="1.20.1600.10">
    <property type="entry name" value="Outer membrane efflux proteins (OEP)"/>
    <property type="match status" value="1"/>
</dbReference>
<feature type="signal peptide" evidence="9">
    <location>
        <begin position="1"/>
        <end position="29"/>
    </location>
</feature>
<evidence type="ECO:0000256" key="2">
    <source>
        <dbReference type="ARBA" id="ARBA00007613"/>
    </source>
</evidence>
<keyword evidence="7" id="KW-0998">Cell outer membrane</keyword>
<accession>A0A5B8Y9L0</accession>
<dbReference type="AlphaFoldDB" id="A0A4Y6PU06"/>
<dbReference type="GO" id="GO:0015288">
    <property type="term" value="F:porin activity"/>
    <property type="evidence" value="ECO:0007669"/>
    <property type="project" value="TreeGrafter"/>
</dbReference>
<dbReference type="GO" id="GO:0015562">
    <property type="term" value="F:efflux transmembrane transporter activity"/>
    <property type="evidence" value="ECO:0007669"/>
    <property type="project" value="InterPro"/>
</dbReference>
<feature type="coiled-coil region" evidence="8">
    <location>
        <begin position="328"/>
        <end position="387"/>
    </location>
</feature>